<organism evidence="10 11">
    <name type="scientific">Absidia repens</name>
    <dbReference type="NCBI Taxonomy" id="90262"/>
    <lineage>
        <taxon>Eukaryota</taxon>
        <taxon>Fungi</taxon>
        <taxon>Fungi incertae sedis</taxon>
        <taxon>Mucoromycota</taxon>
        <taxon>Mucoromycotina</taxon>
        <taxon>Mucoromycetes</taxon>
        <taxon>Mucorales</taxon>
        <taxon>Cunninghamellaceae</taxon>
        <taxon>Absidia</taxon>
    </lineage>
</organism>
<keyword evidence="3 7" id="KW-0645">Protease</keyword>
<keyword evidence="11" id="KW-1185">Reference proteome</keyword>
<comment type="catalytic activity">
    <reaction evidence="1 7 8">
        <text>Thiol-dependent hydrolysis of ester, thioester, amide, peptide and isopeptide bonds formed by the C-terminal Gly of ubiquitin (a 76-residue protein attached to proteins as an intracellular targeting signal).</text>
        <dbReference type="EC" id="3.4.19.12"/>
    </reaction>
</comment>
<evidence type="ECO:0000256" key="5">
    <source>
        <dbReference type="ARBA" id="ARBA00022801"/>
    </source>
</evidence>
<dbReference type="InterPro" id="IPR001578">
    <property type="entry name" value="Peptidase_C12_UCH"/>
</dbReference>
<comment type="similarity">
    <text evidence="2 7 8">Belongs to the peptidase C12 family.</text>
</comment>
<dbReference type="InterPro" id="IPR036959">
    <property type="entry name" value="Peptidase_C12_UCH_sf"/>
</dbReference>
<evidence type="ECO:0000256" key="3">
    <source>
        <dbReference type="ARBA" id="ARBA00022670"/>
    </source>
</evidence>
<keyword evidence="5 7" id="KW-0378">Hydrolase</keyword>
<dbReference type="AlphaFoldDB" id="A0A1X2ILR9"/>
<keyword evidence="4 7" id="KW-0833">Ubl conjugation pathway</keyword>
<evidence type="ECO:0000256" key="1">
    <source>
        <dbReference type="ARBA" id="ARBA00000707"/>
    </source>
</evidence>
<dbReference type="GO" id="GO:0004843">
    <property type="term" value="F:cysteine-type deubiquitinase activity"/>
    <property type="evidence" value="ECO:0007669"/>
    <property type="project" value="UniProtKB-UniRule"/>
</dbReference>
<evidence type="ECO:0000313" key="10">
    <source>
        <dbReference type="EMBL" id="ORZ18717.1"/>
    </source>
</evidence>
<reference evidence="10 11" key="1">
    <citation type="submission" date="2016-07" db="EMBL/GenBank/DDBJ databases">
        <title>Pervasive Adenine N6-methylation of Active Genes in Fungi.</title>
        <authorList>
            <consortium name="DOE Joint Genome Institute"/>
            <person name="Mondo S.J."/>
            <person name="Dannebaum R.O."/>
            <person name="Kuo R.C."/>
            <person name="Labutti K."/>
            <person name="Haridas S."/>
            <person name="Kuo A."/>
            <person name="Salamov A."/>
            <person name="Ahrendt S.R."/>
            <person name="Lipzen A."/>
            <person name="Sullivan W."/>
            <person name="Andreopoulos W.B."/>
            <person name="Clum A."/>
            <person name="Lindquist E."/>
            <person name="Daum C."/>
            <person name="Ramamoorthy G.K."/>
            <person name="Gryganskyi A."/>
            <person name="Culley D."/>
            <person name="Magnuson J.K."/>
            <person name="James T.Y."/>
            <person name="O'Malley M.A."/>
            <person name="Stajich J.E."/>
            <person name="Spatafora J.W."/>
            <person name="Visel A."/>
            <person name="Grigoriev I.V."/>
        </authorList>
    </citation>
    <scope>NUCLEOTIDE SEQUENCE [LARGE SCALE GENOMIC DNA]</scope>
    <source>
        <strain evidence="10 11">NRRL 1336</strain>
    </source>
</reference>
<dbReference type="PRINTS" id="PR00707">
    <property type="entry name" value="UBCTHYDRLASE"/>
</dbReference>
<dbReference type="EMBL" id="MCGE01000008">
    <property type="protein sequence ID" value="ORZ18717.1"/>
    <property type="molecule type" value="Genomic_DNA"/>
</dbReference>
<dbReference type="STRING" id="90262.A0A1X2ILR9"/>
<feature type="site" description="Transition state stabilizer" evidence="7">
    <location>
        <position position="80"/>
    </location>
</feature>
<dbReference type="Proteomes" id="UP000193560">
    <property type="component" value="Unassembled WGS sequence"/>
</dbReference>
<dbReference type="Pfam" id="PF01088">
    <property type="entry name" value="Peptidase_C12"/>
    <property type="match status" value="1"/>
</dbReference>
<proteinExistence type="inferred from homology"/>
<sequence length="220" mass="24943">MTSNINNSENQDWLPLEADPQIIHESGVDARWKYIDIHAALALILLFPSTARYNEHIHEEETRLAKLEQSISPNVVFFKQTIQSACGMIALLHSLANNDDEVLGPGPLYDFLEKSRTMSPDERTEWLKQTDELHLLHDAAAAKLGHSDVNALDACHTDFHYVCFVEVDNHLYELDGRRPLPVNHGKISDFVKGSAKVIKQYMDIDPDQRNFNVIALVDSK</sequence>
<evidence type="ECO:0000256" key="4">
    <source>
        <dbReference type="ARBA" id="ARBA00022786"/>
    </source>
</evidence>
<keyword evidence="6 7" id="KW-0788">Thiol protease</keyword>
<dbReference type="SUPFAM" id="SSF54001">
    <property type="entry name" value="Cysteine proteinases"/>
    <property type="match status" value="1"/>
</dbReference>
<evidence type="ECO:0000313" key="11">
    <source>
        <dbReference type="Proteomes" id="UP000193560"/>
    </source>
</evidence>
<dbReference type="GO" id="GO:0005737">
    <property type="term" value="C:cytoplasm"/>
    <property type="evidence" value="ECO:0007669"/>
    <property type="project" value="TreeGrafter"/>
</dbReference>
<dbReference type="PANTHER" id="PTHR10589:SF17">
    <property type="entry name" value="UBIQUITIN CARBOXYL-TERMINAL HYDROLASE"/>
    <property type="match status" value="1"/>
</dbReference>
<evidence type="ECO:0000256" key="2">
    <source>
        <dbReference type="ARBA" id="ARBA00009326"/>
    </source>
</evidence>
<feature type="active site" description="Proton donor" evidence="7">
    <location>
        <position position="160"/>
    </location>
</feature>
<dbReference type="OrthoDB" id="427186at2759"/>
<gene>
    <name evidence="10" type="ORF">BCR42DRAFT_324601</name>
</gene>
<evidence type="ECO:0000256" key="7">
    <source>
        <dbReference type="PROSITE-ProRule" id="PRU01393"/>
    </source>
</evidence>
<dbReference type="EC" id="3.4.19.12" evidence="8"/>
<dbReference type="PROSITE" id="PS52048">
    <property type="entry name" value="UCH_DOMAIN"/>
    <property type="match status" value="1"/>
</dbReference>
<dbReference type="GO" id="GO:0016579">
    <property type="term" value="P:protein deubiquitination"/>
    <property type="evidence" value="ECO:0007669"/>
    <property type="project" value="TreeGrafter"/>
</dbReference>
<protein>
    <recommendedName>
        <fullName evidence="8">Ubiquitin carboxyl-terminal hydrolase</fullName>
        <ecNumber evidence="8">3.4.19.12</ecNumber>
    </recommendedName>
</protein>
<evidence type="ECO:0000256" key="8">
    <source>
        <dbReference type="RuleBase" id="RU361215"/>
    </source>
</evidence>
<dbReference type="Gene3D" id="3.40.532.10">
    <property type="entry name" value="Peptidase C12, ubiquitin carboxyl-terminal hydrolase"/>
    <property type="match status" value="1"/>
</dbReference>
<name>A0A1X2ILR9_9FUNG</name>
<feature type="domain" description="UCH catalytic" evidence="9">
    <location>
        <begin position="1"/>
        <end position="218"/>
    </location>
</feature>
<evidence type="ECO:0000259" key="9">
    <source>
        <dbReference type="PROSITE" id="PS52048"/>
    </source>
</evidence>
<comment type="caution">
    <text evidence="10">The sequence shown here is derived from an EMBL/GenBank/DDBJ whole genome shotgun (WGS) entry which is preliminary data.</text>
</comment>
<dbReference type="InterPro" id="IPR038765">
    <property type="entry name" value="Papain-like_cys_pep_sf"/>
</dbReference>
<dbReference type="GO" id="GO:0006511">
    <property type="term" value="P:ubiquitin-dependent protein catabolic process"/>
    <property type="evidence" value="ECO:0007669"/>
    <property type="project" value="UniProtKB-UniRule"/>
</dbReference>
<feature type="site" description="Important for enzyme activity" evidence="7">
    <location>
        <position position="175"/>
    </location>
</feature>
<feature type="active site" description="Nucleophile" evidence="7">
    <location>
        <position position="86"/>
    </location>
</feature>
<evidence type="ECO:0000256" key="6">
    <source>
        <dbReference type="ARBA" id="ARBA00022807"/>
    </source>
</evidence>
<accession>A0A1X2ILR9</accession>
<dbReference type="PANTHER" id="PTHR10589">
    <property type="entry name" value="UBIQUITIN CARBOXYL-TERMINAL HYDROLASE"/>
    <property type="match status" value="1"/>
</dbReference>